<accession>A0A3A5LY44</accession>
<protein>
    <submittedName>
        <fullName evidence="1">Tyrosine-protein phosphatase</fullName>
    </submittedName>
</protein>
<keyword evidence="2" id="KW-1185">Reference proteome</keyword>
<dbReference type="AlphaFoldDB" id="A0A3A5LY44"/>
<evidence type="ECO:0000313" key="2">
    <source>
        <dbReference type="Proteomes" id="UP000272560"/>
    </source>
</evidence>
<proteinExistence type="predicted"/>
<evidence type="ECO:0000313" key="1">
    <source>
        <dbReference type="EMBL" id="RJT75650.1"/>
    </source>
</evidence>
<sequence length="236" mass="25147">MRLRWEGLVNARDLGGIALQGGGQTRRGAYARSDHPLNLTPTGWGELQNYGVRTIASLETGGLEGEEVIRSNRPVVPPADVTATVLRIPVEDATDASFMARWACTGLWGTPLYFSEALINWPAMYGAAINALAQAEGPVLMHCGRGHDRTGIMALLLLTIAGATVEGITEDYLLSARNLESREPRSVELLEGALRQAGVRANEAIGTAIDVVDDAWLSRAKVTEGSVSSIRAGLAV</sequence>
<dbReference type="OrthoDB" id="1188001at2"/>
<dbReference type="Gene3D" id="3.90.190.10">
    <property type="entry name" value="Protein tyrosine phosphatase superfamily"/>
    <property type="match status" value="1"/>
</dbReference>
<comment type="caution">
    <text evidence="1">The sequence shown here is derived from an EMBL/GenBank/DDBJ whole genome shotgun (WGS) entry which is preliminary data.</text>
</comment>
<dbReference type="InterPro" id="IPR029021">
    <property type="entry name" value="Prot-tyrosine_phosphatase-like"/>
</dbReference>
<organism evidence="1 2">
    <name type="scientific">Arthrobacter cheniae</name>
    <dbReference type="NCBI Taxonomy" id="1258888"/>
    <lineage>
        <taxon>Bacteria</taxon>
        <taxon>Bacillati</taxon>
        <taxon>Actinomycetota</taxon>
        <taxon>Actinomycetes</taxon>
        <taxon>Micrococcales</taxon>
        <taxon>Micrococcaceae</taxon>
        <taxon>Arthrobacter</taxon>
    </lineage>
</organism>
<reference evidence="1 2" key="1">
    <citation type="submission" date="2018-09" db="EMBL/GenBank/DDBJ databases">
        <title>Novel species of Arthrobacter.</title>
        <authorList>
            <person name="Liu Q."/>
            <person name="Xin Y.-H."/>
        </authorList>
    </citation>
    <scope>NUCLEOTIDE SEQUENCE [LARGE SCALE GENOMIC DNA]</scope>
    <source>
        <strain evidence="1 2">Hz2</strain>
    </source>
</reference>
<dbReference type="InterPro" id="IPR016130">
    <property type="entry name" value="Tyr_Pase_AS"/>
</dbReference>
<dbReference type="Pfam" id="PF13350">
    <property type="entry name" value="Y_phosphatase3"/>
    <property type="match status" value="1"/>
</dbReference>
<dbReference type="PROSITE" id="PS00383">
    <property type="entry name" value="TYR_PHOSPHATASE_1"/>
    <property type="match status" value="1"/>
</dbReference>
<dbReference type="RefSeq" id="WP_120150537.1">
    <property type="nucleotide sequence ID" value="NZ_QZVT01000015.1"/>
</dbReference>
<dbReference type="InterPro" id="IPR026893">
    <property type="entry name" value="Tyr/Ser_Pase_IphP-type"/>
</dbReference>
<dbReference type="EMBL" id="QZVT01000015">
    <property type="protein sequence ID" value="RJT75650.1"/>
    <property type="molecule type" value="Genomic_DNA"/>
</dbReference>
<dbReference type="Proteomes" id="UP000272560">
    <property type="component" value="Unassembled WGS sequence"/>
</dbReference>
<name>A0A3A5LY44_9MICC</name>
<dbReference type="SUPFAM" id="SSF52799">
    <property type="entry name" value="(Phosphotyrosine protein) phosphatases II"/>
    <property type="match status" value="1"/>
</dbReference>
<dbReference type="GO" id="GO:0004721">
    <property type="term" value="F:phosphoprotein phosphatase activity"/>
    <property type="evidence" value="ECO:0007669"/>
    <property type="project" value="InterPro"/>
</dbReference>
<gene>
    <name evidence="1" type="ORF">D6T63_17690</name>
</gene>